<evidence type="ECO:0008006" key="3">
    <source>
        <dbReference type="Google" id="ProtNLM"/>
    </source>
</evidence>
<name>A0ABW3UJ51_9BACL</name>
<dbReference type="RefSeq" id="WP_345595018.1">
    <property type="nucleotide sequence ID" value="NZ_BAABJG010000055.1"/>
</dbReference>
<reference evidence="2" key="1">
    <citation type="journal article" date="2019" name="Int. J. Syst. Evol. Microbiol.">
        <title>The Global Catalogue of Microorganisms (GCM) 10K type strain sequencing project: providing services to taxonomists for standard genome sequencing and annotation.</title>
        <authorList>
            <consortium name="The Broad Institute Genomics Platform"/>
            <consortium name="The Broad Institute Genome Sequencing Center for Infectious Disease"/>
            <person name="Wu L."/>
            <person name="Ma J."/>
        </authorList>
    </citation>
    <scope>NUCLEOTIDE SEQUENCE [LARGE SCALE GENOMIC DNA]</scope>
    <source>
        <strain evidence="2">CCUG 53270</strain>
    </source>
</reference>
<dbReference type="Proteomes" id="UP001597180">
    <property type="component" value="Unassembled WGS sequence"/>
</dbReference>
<accession>A0ABW3UJ51</accession>
<proteinExistence type="predicted"/>
<organism evidence="1 2">
    <name type="scientific">Paenibacillus vulneris</name>
    <dbReference type="NCBI Taxonomy" id="1133364"/>
    <lineage>
        <taxon>Bacteria</taxon>
        <taxon>Bacillati</taxon>
        <taxon>Bacillota</taxon>
        <taxon>Bacilli</taxon>
        <taxon>Bacillales</taxon>
        <taxon>Paenibacillaceae</taxon>
        <taxon>Paenibacillus</taxon>
    </lineage>
</organism>
<sequence length="157" mass="18554">MVFWRKKKANQLSVMGIVVSLTPFSYRVHDTIMQKDEEFGYFQGKGKDLFTYVMAASIILSIRKLNDDYFTRYYSEILKHLEDHYSNIGKICSDFNDYIRINYHSDNRLDATVLQWLHERVGTGDVSNEVEIKILADGVWNIFDAYDNWFEKNDMPI</sequence>
<gene>
    <name evidence="1" type="ORF">ACFQ4B_05510</name>
</gene>
<evidence type="ECO:0000313" key="1">
    <source>
        <dbReference type="EMBL" id="MFD1219565.1"/>
    </source>
</evidence>
<protein>
    <recommendedName>
        <fullName evidence="3">DUF4760 domain-containing protein</fullName>
    </recommendedName>
</protein>
<evidence type="ECO:0000313" key="2">
    <source>
        <dbReference type="Proteomes" id="UP001597180"/>
    </source>
</evidence>
<keyword evidence="2" id="KW-1185">Reference proteome</keyword>
<comment type="caution">
    <text evidence="1">The sequence shown here is derived from an EMBL/GenBank/DDBJ whole genome shotgun (WGS) entry which is preliminary data.</text>
</comment>
<dbReference type="EMBL" id="JBHTLU010000012">
    <property type="protein sequence ID" value="MFD1219565.1"/>
    <property type="molecule type" value="Genomic_DNA"/>
</dbReference>